<dbReference type="OrthoDB" id="8875908at2759"/>
<evidence type="ECO:0000256" key="6">
    <source>
        <dbReference type="ARBA" id="ARBA00023183"/>
    </source>
</evidence>
<dbReference type="PANTHER" id="PTHR15258">
    <property type="entry name" value="FGF BINDING PROTEIN-RELATED"/>
    <property type="match status" value="1"/>
</dbReference>
<keyword evidence="5" id="KW-1015">Disulfide bond</keyword>
<evidence type="ECO:0000313" key="10">
    <source>
        <dbReference type="Proteomes" id="UP000002279"/>
    </source>
</evidence>
<accession>F7EXB4</accession>
<dbReference type="Bgee" id="ENSOANG00000015680">
    <property type="expression patterns" value="Expressed in endometrium and 1 other cell type or tissue"/>
</dbReference>
<dbReference type="OMA" id="VYWKQIG"/>
<sequence>MRIRCIALFSILLLVSQLLFVEGEKQKERKNGREGKGERQQAGSPGPHEKGQKSRGGKGFPKGKFSTKDKADCTWAVTRQDSTSTLTIECKRGNSMFGCTYAGNPSSCPQFEGNEKPYWKQISRVLKKQKGICQDPESVLRSRLCKKGSSGATLKMVNSTLSKTESGAEDKSEQGGLGGIIPTVRAENGAVTKGTPDCEEDEDIINQRKVADEYCGHSWSSLCRFFLTMFQDNTC</sequence>
<dbReference type="CTD" id="9982"/>
<dbReference type="FunCoup" id="F7EXB4">
    <property type="interactions" value="45"/>
</dbReference>
<keyword evidence="10" id="KW-1185">Reference proteome</keyword>
<name>F7EXB4_ORNAN</name>
<evidence type="ECO:0000256" key="8">
    <source>
        <dbReference type="SAM" id="SignalP"/>
    </source>
</evidence>
<evidence type="ECO:0000313" key="9">
    <source>
        <dbReference type="Ensembl" id="ENSOANP00000024713.2"/>
    </source>
</evidence>
<feature type="chain" id="PRO_5030170136" evidence="8">
    <location>
        <begin position="24"/>
        <end position="235"/>
    </location>
</feature>
<dbReference type="KEGG" id="oaa:100082617"/>
<feature type="compositionally biased region" description="Basic and acidic residues" evidence="7">
    <location>
        <begin position="25"/>
        <end position="39"/>
    </location>
</feature>
<dbReference type="eggNOG" id="ENOG502RZQ6">
    <property type="taxonomic scope" value="Eukaryota"/>
</dbReference>
<dbReference type="InParanoid" id="F7EXB4"/>
<evidence type="ECO:0000256" key="5">
    <source>
        <dbReference type="ARBA" id="ARBA00023157"/>
    </source>
</evidence>
<evidence type="ECO:0000256" key="2">
    <source>
        <dbReference type="ARBA" id="ARBA00008326"/>
    </source>
</evidence>
<comment type="subcellular location">
    <subcellularLocation>
        <location evidence="1">Secreted</location>
    </subcellularLocation>
</comment>
<keyword evidence="4 8" id="KW-0732">Signal</keyword>
<evidence type="ECO:0000256" key="7">
    <source>
        <dbReference type="SAM" id="MobiDB-lite"/>
    </source>
</evidence>
<comment type="similarity">
    <text evidence="2">Belongs to the fibroblast growth factor-binding protein family.</text>
</comment>
<dbReference type="PANTHER" id="PTHR15258:SF2">
    <property type="entry name" value="FIBROBLAST GROWTH FACTOR-BINDING PROTEIN 1"/>
    <property type="match status" value="1"/>
</dbReference>
<proteinExistence type="inferred from homology"/>
<reference evidence="9" key="2">
    <citation type="submission" date="2025-08" db="UniProtKB">
        <authorList>
            <consortium name="Ensembl"/>
        </authorList>
    </citation>
    <scope>IDENTIFICATION</scope>
    <source>
        <strain evidence="9">Glennie</strain>
    </source>
</reference>
<dbReference type="Proteomes" id="UP000002279">
    <property type="component" value="Chromosome 4"/>
</dbReference>
<dbReference type="InterPro" id="IPR010510">
    <property type="entry name" value="FGF1-bd"/>
</dbReference>
<reference evidence="9" key="3">
    <citation type="submission" date="2025-09" db="UniProtKB">
        <authorList>
            <consortium name="Ensembl"/>
        </authorList>
    </citation>
    <scope>IDENTIFICATION</scope>
    <source>
        <strain evidence="9">Glennie</strain>
    </source>
</reference>
<gene>
    <name evidence="9" type="primary">FGFBP1</name>
</gene>
<dbReference type="Ensembl" id="ENSOANT00000024717.2">
    <property type="protein sequence ID" value="ENSOANP00000024713.2"/>
    <property type="gene ID" value="ENSOANG00000015680.2"/>
</dbReference>
<organism evidence="9 10">
    <name type="scientific">Ornithorhynchus anatinus</name>
    <name type="common">Duckbill platypus</name>
    <dbReference type="NCBI Taxonomy" id="9258"/>
    <lineage>
        <taxon>Eukaryota</taxon>
        <taxon>Metazoa</taxon>
        <taxon>Chordata</taxon>
        <taxon>Craniata</taxon>
        <taxon>Vertebrata</taxon>
        <taxon>Euteleostomi</taxon>
        <taxon>Mammalia</taxon>
        <taxon>Monotremata</taxon>
        <taxon>Ornithorhynchidae</taxon>
        <taxon>Ornithorhynchus</taxon>
    </lineage>
</organism>
<dbReference type="GO" id="GO:0019838">
    <property type="term" value="F:growth factor binding"/>
    <property type="evidence" value="ECO:0000318"/>
    <property type="project" value="GO_Central"/>
</dbReference>
<feature type="signal peptide" evidence="8">
    <location>
        <begin position="1"/>
        <end position="23"/>
    </location>
</feature>
<dbReference type="HOGENOM" id="CLU_102227_0_0_1"/>
<feature type="region of interest" description="Disordered" evidence="7">
    <location>
        <begin position="25"/>
        <end position="67"/>
    </location>
</feature>
<evidence type="ECO:0000256" key="4">
    <source>
        <dbReference type="ARBA" id="ARBA00022729"/>
    </source>
</evidence>
<reference evidence="9 10" key="1">
    <citation type="journal article" date="2008" name="Nature">
        <title>Genome analysis of the platypus reveals unique signatures of evolution.</title>
        <authorList>
            <person name="Warren W.C."/>
            <person name="Hillier L.W."/>
            <person name="Marshall Graves J.A."/>
            <person name="Birney E."/>
            <person name="Ponting C.P."/>
            <person name="Grutzner F."/>
            <person name="Belov K."/>
            <person name="Miller W."/>
            <person name="Clarke L."/>
            <person name="Chinwalla A.T."/>
            <person name="Yang S.P."/>
            <person name="Heger A."/>
            <person name="Locke D.P."/>
            <person name="Miethke P."/>
            <person name="Waters P.D."/>
            <person name="Veyrunes F."/>
            <person name="Fulton L."/>
            <person name="Fulton B."/>
            <person name="Graves T."/>
            <person name="Wallis J."/>
            <person name="Puente X.S."/>
            <person name="Lopez-Otin C."/>
            <person name="Ordonez G.R."/>
            <person name="Eichler E.E."/>
            <person name="Chen L."/>
            <person name="Cheng Z."/>
            <person name="Deakin J.E."/>
            <person name="Alsop A."/>
            <person name="Thompson K."/>
            <person name="Kirby P."/>
            <person name="Papenfuss A.T."/>
            <person name="Wakefield M.J."/>
            <person name="Olender T."/>
            <person name="Lancet D."/>
            <person name="Huttley G.A."/>
            <person name="Smit A.F."/>
            <person name="Pask A."/>
            <person name="Temple-Smith P."/>
            <person name="Batzer M.A."/>
            <person name="Walker J.A."/>
            <person name="Konkel M.K."/>
            <person name="Harris R.S."/>
            <person name="Whittington C.M."/>
            <person name="Wong E.S."/>
            <person name="Gemmell N.J."/>
            <person name="Buschiazzo E."/>
            <person name="Vargas Jentzsch I.M."/>
            <person name="Merkel A."/>
            <person name="Schmitz J."/>
            <person name="Zemann A."/>
            <person name="Churakov G."/>
            <person name="Kriegs J.O."/>
            <person name="Brosius J."/>
            <person name="Murchison E.P."/>
            <person name="Sachidanandam R."/>
            <person name="Smith C."/>
            <person name="Hannon G.J."/>
            <person name="Tsend-Ayush E."/>
            <person name="McMillan D."/>
            <person name="Attenborough R."/>
            <person name="Rens W."/>
            <person name="Ferguson-Smith M."/>
            <person name="Lefevre C.M."/>
            <person name="Sharp J.A."/>
            <person name="Nicholas K.R."/>
            <person name="Ray D.A."/>
            <person name="Kube M."/>
            <person name="Reinhardt R."/>
            <person name="Pringle T.H."/>
            <person name="Taylor J."/>
            <person name="Jones R.C."/>
            <person name="Nixon B."/>
            <person name="Dacheux J.L."/>
            <person name="Niwa H."/>
            <person name="Sekita Y."/>
            <person name="Huang X."/>
            <person name="Stark A."/>
            <person name="Kheradpour P."/>
            <person name="Kellis M."/>
            <person name="Flicek P."/>
            <person name="Chen Y."/>
            <person name="Webber C."/>
            <person name="Hardison R."/>
            <person name="Nelson J."/>
            <person name="Hallsworth-Pepin K."/>
            <person name="Delehaunty K."/>
            <person name="Markovic C."/>
            <person name="Minx P."/>
            <person name="Feng Y."/>
            <person name="Kremitzki C."/>
            <person name="Mitreva M."/>
            <person name="Glasscock J."/>
            <person name="Wylie T."/>
            <person name="Wohldmann P."/>
            <person name="Thiru P."/>
            <person name="Nhan M.N."/>
            <person name="Pohl C.S."/>
            <person name="Smith S.M."/>
            <person name="Hou S."/>
            <person name="Nefedov M."/>
            <person name="de Jong P.J."/>
            <person name="Renfree M.B."/>
            <person name="Mardis E.R."/>
            <person name="Wilson R.K."/>
        </authorList>
    </citation>
    <scope>NUCLEOTIDE SEQUENCE [LARGE SCALE GENOMIC DNA]</scope>
    <source>
        <strain evidence="9 10">Glennie</strain>
    </source>
</reference>
<dbReference type="RefSeq" id="XP_001513284.2">
    <property type="nucleotide sequence ID" value="XM_001513234.4"/>
</dbReference>
<protein>
    <submittedName>
        <fullName evidence="9">Fibroblast growth factor binding protein 1</fullName>
    </submittedName>
</protein>
<keyword evidence="3" id="KW-0964">Secreted</keyword>
<dbReference type="AlphaFoldDB" id="F7EXB4"/>
<dbReference type="GO" id="GO:0005576">
    <property type="term" value="C:extracellular region"/>
    <property type="evidence" value="ECO:0007669"/>
    <property type="project" value="UniProtKB-SubCell"/>
</dbReference>
<dbReference type="GO" id="GO:0007267">
    <property type="term" value="P:cell-cell signaling"/>
    <property type="evidence" value="ECO:0000318"/>
    <property type="project" value="GO_Central"/>
</dbReference>
<evidence type="ECO:0000256" key="3">
    <source>
        <dbReference type="ARBA" id="ARBA00022525"/>
    </source>
</evidence>
<dbReference type="Pfam" id="PF06473">
    <property type="entry name" value="FGF-BP1"/>
    <property type="match status" value="1"/>
</dbReference>
<dbReference type="GeneTree" id="ENSGT00940000154372"/>
<keyword evidence="6" id="KW-0340">Growth factor binding</keyword>
<dbReference type="GeneID" id="100082617"/>
<evidence type="ECO:0000256" key="1">
    <source>
        <dbReference type="ARBA" id="ARBA00004613"/>
    </source>
</evidence>